<protein>
    <submittedName>
        <fullName evidence="4">Universal stress protein UspA</fullName>
    </submittedName>
</protein>
<dbReference type="InterPro" id="IPR006015">
    <property type="entry name" value="Universal_stress_UspA"/>
</dbReference>
<dbReference type="CDD" id="cd00293">
    <property type="entry name" value="USP-like"/>
    <property type="match status" value="2"/>
</dbReference>
<proteinExistence type="inferred from homology"/>
<evidence type="ECO:0000259" key="2">
    <source>
        <dbReference type="Pfam" id="PF00582"/>
    </source>
</evidence>
<dbReference type="PANTHER" id="PTHR46268">
    <property type="entry name" value="STRESS RESPONSE PROTEIN NHAX"/>
    <property type="match status" value="1"/>
</dbReference>
<dbReference type="PATRIC" id="fig|401562.3.peg.3540"/>
<dbReference type="Gene3D" id="3.40.50.12370">
    <property type="match status" value="1"/>
</dbReference>
<evidence type="ECO:0000313" key="4">
    <source>
        <dbReference type="EMBL" id="KTR03582.1"/>
    </source>
</evidence>
<evidence type="ECO:0000256" key="1">
    <source>
        <dbReference type="ARBA" id="ARBA00008791"/>
    </source>
</evidence>
<comment type="caution">
    <text evidence="4">The sequence shown here is derived from an EMBL/GenBank/DDBJ whole genome shotgun (WGS) entry which is preliminary data.</text>
</comment>
<organism evidence="4 6">
    <name type="scientific">Aureimonas ureilytica</name>
    <dbReference type="NCBI Taxonomy" id="401562"/>
    <lineage>
        <taxon>Bacteria</taxon>
        <taxon>Pseudomonadati</taxon>
        <taxon>Pseudomonadota</taxon>
        <taxon>Alphaproteobacteria</taxon>
        <taxon>Hyphomicrobiales</taxon>
        <taxon>Aurantimonadaceae</taxon>
        <taxon>Aureimonas</taxon>
    </lineage>
</organism>
<comment type="similarity">
    <text evidence="1">Belongs to the universal stress protein A family.</text>
</comment>
<dbReference type="AlphaFoldDB" id="A0A175RLA2"/>
<dbReference type="Proteomes" id="UP000078272">
    <property type="component" value="Unassembled WGS sequence"/>
</dbReference>
<dbReference type="InterPro" id="IPR006016">
    <property type="entry name" value="UspA"/>
</dbReference>
<evidence type="ECO:0000313" key="3">
    <source>
        <dbReference type="EMBL" id="KTQ86470.1"/>
    </source>
</evidence>
<name>A0A175RLA2_9HYPH</name>
<dbReference type="EMBL" id="LDPZ01000049">
    <property type="protein sequence ID" value="KTQ86470.1"/>
    <property type="molecule type" value="Genomic_DNA"/>
</dbReference>
<dbReference type="eggNOG" id="COG0589">
    <property type="taxonomic scope" value="Bacteria"/>
</dbReference>
<dbReference type="RefSeq" id="WP_058601683.1">
    <property type="nucleotide sequence ID" value="NZ_LDPZ01000049.1"/>
</dbReference>
<keyword evidence="6" id="KW-1185">Reference proteome</keyword>
<evidence type="ECO:0000313" key="6">
    <source>
        <dbReference type="Proteomes" id="UP000078529"/>
    </source>
</evidence>
<dbReference type="STRING" id="401562.NS365_18055"/>
<gene>
    <name evidence="3" type="ORF">NS226_17995</name>
    <name evidence="4" type="ORF">NS365_18055</name>
</gene>
<sequence>MTKIIACIDGSAYGASVCDHAAWAAGRLGAPVEVVHALGRRDTSSAPFDLSGSLEFGGREALMGELAELDRQKAKLATTRGHHILAEAVARLRSDGVGEVTEKLRHGDVADTITDLDPKTRLVVIGKRGEAADFAKGHLGSNLERVVRSTTRPVLIAARAFKPVERVMVAFDGGQSSARVIERLAASPLVAGLPCLILMAGTRSGEPAARLHEAERTLSAARYRVTVAIEDGEPDEVIASRVKADGIDLLVMGAYGHSRIRNLIVGSTTTALIRSCAIPVLVIR</sequence>
<reference evidence="5 6" key="1">
    <citation type="journal article" date="2016" name="Front. Microbiol.">
        <title>Genomic Resource of Rice Seed Associated Bacteria.</title>
        <authorList>
            <person name="Midha S."/>
            <person name="Bansal K."/>
            <person name="Sharma S."/>
            <person name="Kumar N."/>
            <person name="Patil P.P."/>
            <person name="Chaudhry V."/>
            <person name="Patil P.B."/>
        </authorList>
    </citation>
    <scope>NUCLEOTIDE SEQUENCE [LARGE SCALE GENOMIC DNA]</scope>
    <source>
        <strain evidence="3 5">NS226</strain>
        <strain evidence="4 6">NS365</strain>
    </source>
</reference>
<dbReference type="Pfam" id="PF00582">
    <property type="entry name" value="Usp"/>
    <property type="match status" value="2"/>
</dbReference>
<feature type="domain" description="UspA" evidence="2">
    <location>
        <begin position="2"/>
        <end position="156"/>
    </location>
</feature>
<dbReference type="EMBL" id="LDQA01000051">
    <property type="protein sequence ID" value="KTR03582.1"/>
    <property type="molecule type" value="Genomic_DNA"/>
</dbReference>
<accession>A0A175RLA2</accession>
<dbReference type="Proteomes" id="UP000078529">
    <property type="component" value="Unassembled WGS sequence"/>
</dbReference>
<evidence type="ECO:0000313" key="5">
    <source>
        <dbReference type="Proteomes" id="UP000078272"/>
    </source>
</evidence>
<feature type="domain" description="UspA" evidence="2">
    <location>
        <begin position="208"/>
        <end position="284"/>
    </location>
</feature>
<dbReference type="SUPFAM" id="SSF52402">
    <property type="entry name" value="Adenine nucleotide alpha hydrolases-like"/>
    <property type="match status" value="2"/>
</dbReference>
<dbReference type="OrthoDB" id="9804721at2"/>
<dbReference type="PANTHER" id="PTHR46268:SF15">
    <property type="entry name" value="UNIVERSAL STRESS PROTEIN HP_0031"/>
    <property type="match status" value="1"/>
</dbReference>
<dbReference type="PRINTS" id="PR01438">
    <property type="entry name" value="UNVRSLSTRESS"/>
</dbReference>